<reference evidence="15" key="1">
    <citation type="journal article" date="2019" name="Int. J. Syst. Evol. Microbiol.">
        <title>The Global Catalogue of Microorganisms (GCM) 10K type strain sequencing project: providing services to taxonomists for standard genome sequencing and annotation.</title>
        <authorList>
            <consortium name="The Broad Institute Genomics Platform"/>
            <consortium name="The Broad Institute Genome Sequencing Center for Infectious Disease"/>
            <person name="Wu L."/>
            <person name="Ma J."/>
        </authorList>
    </citation>
    <scope>NUCLEOTIDE SEQUENCE [LARGE SCALE GENOMIC DNA]</scope>
    <source>
        <strain evidence="15">CGMCC 4.7397</strain>
    </source>
</reference>
<keyword evidence="8" id="KW-0833">Ubl conjugation pathway</keyword>
<evidence type="ECO:0000313" key="14">
    <source>
        <dbReference type="EMBL" id="MFC5952625.1"/>
    </source>
</evidence>
<gene>
    <name evidence="14" type="ORF">ACFQH9_30635</name>
</gene>
<feature type="domain" description="E3 Ubiquitin ligase MUL1-like" evidence="13">
    <location>
        <begin position="95"/>
        <end position="255"/>
    </location>
</feature>
<name>A0ABW1IGY6_9PSEU</name>
<keyword evidence="10 12" id="KW-1133">Transmembrane helix</keyword>
<evidence type="ECO:0000256" key="6">
    <source>
        <dbReference type="ARBA" id="ARBA00022723"/>
    </source>
</evidence>
<dbReference type="EMBL" id="JBHSQK010000112">
    <property type="protein sequence ID" value="MFC5952625.1"/>
    <property type="molecule type" value="Genomic_DNA"/>
</dbReference>
<evidence type="ECO:0000256" key="11">
    <source>
        <dbReference type="ARBA" id="ARBA00023136"/>
    </source>
</evidence>
<proteinExistence type="predicted"/>
<keyword evidence="4" id="KW-0808">Transferase</keyword>
<dbReference type="RefSeq" id="WP_379571685.1">
    <property type="nucleotide sequence ID" value="NZ_JBHSQK010000112.1"/>
</dbReference>
<evidence type="ECO:0000256" key="4">
    <source>
        <dbReference type="ARBA" id="ARBA00022679"/>
    </source>
</evidence>
<comment type="catalytic activity">
    <reaction evidence="1">
        <text>S-ubiquitinyl-[E2 ubiquitin-conjugating enzyme]-L-cysteine + [acceptor protein]-L-lysine = [E2 ubiquitin-conjugating enzyme]-L-cysteine + N(6)-ubiquitinyl-[acceptor protein]-L-lysine.</text>
        <dbReference type="EC" id="2.3.2.27"/>
    </reaction>
</comment>
<evidence type="ECO:0000256" key="1">
    <source>
        <dbReference type="ARBA" id="ARBA00000900"/>
    </source>
</evidence>
<protein>
    <recommendedName>
        <fullName evidence="3">RING-type E3 ubiquitin transferase</fullName>
        <ecNumber evidence="3">2.3.2.27</ecNumber>
    </recommendedName>
</protein>
<sequence length="263" mass="28426">MLWFGIILLLAACGCLWAAARSQRRVHAMTAAETLTVPELLELQGISAELGGPGGFRKVCEVVGETAPAPVGLLRSELAGIECVWHAHRVQRRYKHYDRDSDGDTRVTTRTETVAELSSPHGWALLRDGHTVGVDHGGRRPDGVETVVDRFEPAHDHQPQGALAGAISVLGALAGGDRDETIGYQHTEWVLRPGTRMYVLGEVDDRDGPLVIRPPRDGSPFVMSTRTEEELTDSARKGQRIWARVGAGLAVAGLALVVLAILL</sequence>
<accession>A0ABW1IGY6</accession>
<keyword evidence="6" id="KW-0479">Metal-binding</keyword>
<evidence type="ECO:0000256" key="7">
    <source>
        <dbReference type="ARBA" id="ARBA00022771"/>
    </source>
</evidence>
<evidence type="ECO:0000256" key="12">
    <source>
        <dbReference type="SAM" id="Phobius"/>
    </source>
</evidence>
<evidence type="ECO:0000256" key="10">
    <source>
        <dbReference type="ARBA" id="ARBA00022989"/>
    </source>
</evidence>
<evidence type="ECO:0000256" key="5">
    <source>
        <dbReference type="ARBA" id="ARBA00022692"/>
    </source>
</evidence>
<evidence type="ECO:0000256" key="3">
    <source>
        <dbReference type="ARBA" id="ARBA00012483"/>
    </source>
</evidence>
<organism evidence="14 15">
    <name type="scientific">Pseudonocardia lutea</name>
    <dbReference type="NCBI Taxonomy" id="2172015"/>
    <lineage>
        <taxon>Bacteria</taxon>
        <taxon>Bacillati</taxon>
        <taxon>Actinomycetota</taxon>
        <taxon>Actinomycetes</taxon>
        <taxon>Pseudonocardiales</taxon>
        <taxon>Pseudonocardiaceae</taxon>
        <taxon>Pseudonocardia</taxon>
    </lineage>
</organism>
<evidence type="ECO:0000256" key="2">
    <source>
        <dbReference type="ARBA" id="ARBA00004141"/>
    </source>
</evidence>
<comment type="subcellular location">
    <subcellularLocation>
        <location evidence="2">Membrane</location>
        <topology evidence="2">Multi-pass membrane protein</topology>
    </subcellularLocation>
</comment>
<keyword evidence="15" id="KW-1185">Reference proteome</keyword>
<dbReference type="Pfam" id="PF12483">
    <property type="entry name" value="GIDE"/>
    <property type="match status" value="1"/>
</dbReference>
<dbReference type="InterPro" id="IPR022170">
    <property type="entry name" value="MUL1-like"/>
</dbReference>
<dbReference type="Proteomes" id="UP001596119">
    <property type="component" value="Unassembled WGS sequence"/>
</dbReference>
<evidence type="ECO:0000256" key="8">
    <source>
        <dbReference type="ARBA" id="ARBA00022786"/>
    </source>
</evidence>
<keyword evidence="7" id="KW-0863">Zinc-finger</keyword>
<dbReference type="EC" id="2.3.2.27" evidence="3"/>
<feature type="transmembrane region" description="Helical" evidence="12">
    <location>
        <begin position="241"/>
        <end position="262"/>
    </location>
</feature>
<keyword evidence="9" id="KW-0862">Zinc</keyword>
<comment type="caution">
    <text evidence="14">The sequence shown here is derived from an EMBL/GenBank/DDBJ whole genome shotgun (WGS) entry which is preliminary data.</text>
</comment>
<evidence type="ECO:0000313" key="15">
    <source>
        <dbReference type="Proteomes" id="UP001596119"/>
    </source>
</evidence>
<evidence type="ECO:0000259" key="13">
    <source>
        <dbReference type="Pfam" id="PF12483"/>
    </source>
</evidence>
<evidence type="ECO:0000256" key="9">
    <source>
        <dbReference type="ARBA" id="ARBA00022833"/>
    </source>
</evidence>
<keyword evidence="5 12" id="KW-0812">Transmembrane</keyword>
<keyword evidence="11 12" id="KW-0472">Membrane</keyword>